<dbReference type="EMBL" id="UGQE01000004">
    <property type="protein sequence ID" value="STZ14106.1"/>
    <property type="molecule type" value="Genomic_DNA"/>
</dbReference>
<accession>A0A378R7Q9</accession>
<protein>
    <recommendedName>
        <fullName evidence="4">Haemolysin XhlA</fullName>
    </recommendedName>
</protein>
<evidence type="ECO:0000256" key="1">
    <source>
        <dbReference type="SAM" id="Phobius"/>
    </source>
</evidence>
<keyword evidence="1" id="KW-1133">Transmembrane helix</keyword>
<evidence type="ECO:0000313" key="3">
    <source>
        <dbReference type="Proteomes" id="UP000255279"/>
    </source>
</evidence>
<sequence length="73" mass="8384">MTNYIKLMLDITKLQHDIELSRQTVEATRQSVNESYATVEKMRKETAWFPYLQIITTLATGSVIAYLLGKFIG</sequence>
<keyword evidence="1" id="KW-0812">Transmembrane</keyword>
<proteinExistence type="predicted"/>
<organism evidence="2 3">
    <name type="scientific">Moraxella caviae</name>
    <dbReference type="NCBI Taxonomy" id="34060"/>
    <lineage>
        <taxon>Bacteria</taxon>
        <taxon>Pseudomonadati</taxon>
        <taxon>Pseudomonadota</taxon>
        <taxon>Gammaproteobacteria</taxon>
        <taxon>Moraxellales</taxon>
        <taxon>Moraxellaceae</taxon>
        <taxon>Moraxella</taxon>
    </lineage>
</organism>
<evidence type="ECO:0000313" key="2">
    <source>
        <dbReference type="EMBL" id="STZ14106.1"/>
    </source>
</evidence>
<gene>
    <name evidence="2" type="ORF">NCTC10293_01696</name>
</gene>
<name>A0A378R7Q9_9GAMM</name>
<dbReference type="AlphaFoldDB" id="A0A378R7Q9"/>
<reference evidence="2 3" key="1">
    <citation type="submission" date="2018-06" db="EMBL/GenBank/DDBJ databases">
        <authorList>
            <consortium name="Pathogen Informatics"/>
            <person name="Doyle S."/>
        </authorList>
    </citation>
    <scope>NUCLEOTIDE SEQUENCE [LARGE SCALE GENOMIC DNA]</scope>
    <source>
        <strain evidence="2 3">NCTC10293</strain>
    </source>
</reference>
<dbReference type="Proteomes" id="UP000255279">
    <property type="component" value="Unassembled WGS sequence"/>
</dbReference>
<evidence type="ECO:0008006" key="4">
    <source>
        <dbReference type="Google" id="ProtNLM"/>
    </source>
</evidence>
<keyword evidence="1" id="KW-0472">Membrane</keyword>
<feature type="transmembrane region" description="Helical" evidence="1">
    <location>
        <begin position="48"/>
        <end position="68"/>
    </location>
</feature>